<name>A0A0E9RF56_ANGAN</name>
<accession>A0A0E9RF56</accession>
<dbReference type="AlphaFoldDB" id="A0A0E9RF56"/>
<organism evidence="1">
    <name type="scientific">Anguilla anguilla</name>
    <name type="common">European freshwater eel</name>
    <name type="synonym">Muraena anguilla</name>
    <dbReference type="NCBI Taxonomy" id="7936"/>
    <lineage>
        <taxon>Eukaryota</taxon>
        <taxon>Metazoa</taxon>
        <taxon>Chordata</taxon>
        <taxon>Craniata</taxon>
        <taxon>Vertebrata</taxon>
        <taxon>Euteleostomi</taxon>
        <taxon>Actinopterygii</taxon>
        <taxon>Neopterygii</taxon>
        <taxon>Teleostei</taxon>
        <taxon>Anguilliformes</taxon>
        <taxon>Anguillidae</taxon>
        <taxon>Anguilla</taxon>
    </lineage>
</organism>
<dbReference type="EMBL" id="GBXM01081604">
    <property type="protein sequence ID" value="JAH26973.1"/>
    <property type="molecule type" value="Transcribed_RNA"/>
</dbReference>
<reference evidence="1" key="1">
    <citation type="submission" date="2014-11" db="EMBL/GenBank/DDBJ databases">
        <authorList>
            <person name="Amaro Gonzalez C."/>
        </authorList>
    </citation>
    <scope>NUCLEOTIDE SEQUENCE</scope>
</reference>
<sequence length="49" mass="5762">MFPTDFWPAFVPFTLVPVKPHLPNTFTSISCYCVQQTWGFTLNHHLKHE</sequence>
<reference evidence="1" key="2">
    <citation type="journal article" date="2015" name="Fish Shellfish Immunol.">
        <title>Early steps in the European eel (Anguilla anguilla)-Vibrio vulnificus interaction in the gills: Role of the RtxA13 toxin.</title>
        <authorList>
            <person name="Callol A."/>
            <person name="Pajuelo D."/>
            <person name="Ebbesson L."/>
            <person name="Teles M."/>
            <person name="MacKenzie S."/>
            <person name="Amaro C."/>
        </authorList>
    </citation>
    <scope>NUCLEOTIDE SEQUENCE</scope>
</reference>
<proteinExistence type="predicted"/>
<evidence type="ECO:0000313" key="1">
    <source>
        <dbReference type="EMBL" id="JAH26973.1"/>
    </source>
</evidence>
<protein>
    <submittedName>
        <fullName evidence="1">Uncharacterized protein</fullName>
    </submittedName>
</protein>